<dbReference type="PROSITE" id="PS50883">
    <property type="entry name" value="EAL"/>
    <property type="match status" value="1"/>
</dbReference>
<evidence type="ECO:0000313" key="3">
    <source>
        <dbReference type="Proteomes" id="UP000623842"/>
    </source>
</evidence>
<dbReference type="GO" id="GO:0071111">
    <property type="term" value="F:cyclic-guanylate-specific phosphodiesterase activity"/>
    <property type="evidence" value="ECO:0007669"/>
    <property type="project" value="InterPro"/>
</dbReference>
<dbReference type="Gene3D" id="3.20.20.450">
    <property type="entry name" value="EAL domain"/>
    <property type="match status" value="1"/>
</dbReference>
<sequence>MQKNAYLALQNVEQSTVNSVCYFEPYMKIKEADKYFYIHAIKGAIEGEQLRLLYQPKIDLNTNKIVGVEALTRWHHPERGVISPGDFISAAEESGQIVDITKWAINQACSDMAQWRKADIEDISVAINVSLVDFRSGALPQIIFKALNTNQISPHLLELEITESVIFDDADHVQEQIHKMNVKGVSFAIDDFGTGYSNLGYLSKFNVETLKIDQSFLKDIATNFHNQHIVKSIIKMSKSLHIENVAEGVEDEETAKWLRENDCSMAQGYHWAKPMAFNELVKFLEKNNSH</sequence>
<dbReference type="InterPro" id="IPR050706">
    <property type="entry name" value="Cyclic-di-GMP_PDE-like"/>
</dbReference>
<reference evidence="2" key="1">
    <citation type="journal article" date="2014" name="Int. J. Syst. Evol. Microbiol.">
        <title>Complete genome sequence of Corynebacterium casei LMG S-19264T (=DSM 44701T), isolated from a smear-ripened cheese.</title>
        <authorList>
            <consortium name="US DOE Joint Genome Institute (JGI-PGF)"/>
            <person name="Walter F."/>
            <person name="Albersmeier A."/>
            <person name="Kalinowski J."/>
            <person name="Ruckert C."/>
        </authorList>
    </citation>
    <scope>NUCLEOTIDE SEQUENCE</scope>
    <source>
        <strain evidence="2">KCTC 42731</strain>
    </source>
</reference>
<dbReference type="CDD" id="cd01948">
    <property type="entry name" value="EAL"/>
    <property type="match status" value="1"/>
</dbReference>
<proteinExistence type="predicted"/>
<dbReference type="PANTHER" id="PTHR33121">
    <property type="entry name" value="CYCLIC DI-GMP PHOSPHODIESTERASE PDEF"/>
    <property type="match status" value="1"/>
</dbReference>
<accession>A0A919BP15</accession>
<keyword evidence="3" id="KW-1185">Reference proteome</keyword>
<feature type="domain" description="EAL" evidence="1">
    <location>
        <begin position="34"/>
        <end position="288"/>
    </location>
</feature>
<evidence type="ECO:0000313" key="2">
    <source>
        <dbReference type="EMBL" id="GHG04833.1"/>
    </source>
</evidence>
<dbReference type="PANTHER" id="PTHR33121:SF70">
    <property type="entry name" value="SIGNALING PROTEIN YKOW"/>
    <property type="match status" value="1"/>
</dbReference>
<evidence type="ECO:0000259" key="1">
    <source>
        <dbReference type="PROSITE" id="PS50883"/>
    </source>
</evidence>
<dbReference type="AlphaFoldDB" id="A0A919BP15"/>
<protein>
    <recommendedName>
        <fullName evidence="1">EAL domain-containing protein</fullName>
    </recommendedName>
</protein>
<dbReference type="InterPro" id="IPR035919">
    <property type="entry name" value="EAL_sf"/>
</dbReference>
<dbReference type="SMART" id="SM00052">
    <property type="entry name" value="EAL"/>
    <property type="match status" value="1"/>
</dbReference>
<dbReference type="SUPFAM" id="SSF141868">
    <property type="entry name" value="EAL domain-like"/>
    <property type="match status" value="1"/>
</dbReference>
<dbReference type="Proteomes" id="UP000623842">
    <property type="component" value="Unassembled WGS sequence"/>
</dbReference>
<dbReference type="InterPro" id="IPR001633">
    <property type="entry name" value="EAL_dom"/>
</dbReference>
<reference evidence="2" key="2">
    <citation type="submission" date="2020-09" db="EMBL/GenBank/DDBJ databases">
        <authorList>
            <person name="Sun Q."/>
            <person name="Kim S."/>
        </authorList>
    </citation>
    <scope>NUCLEOTIDE SEQUENCE</scope>
    <source>
        <strain evidence="2">KCTC 42731</strain>
    </source>
</reference>
<dbReference type="EMBL" id="BNCK01000010">
    <property type="protein sequence ID" value="GHG04833.1"/>
    <property type="molecule type" value="Genomic_DNA"/>
</dbReference>
<dbReference type="Pfam" id="PF00563">
    <property type="entry name" value="EAL"/>
    <property type="match status" value="1"/>
</dbReference>
<name>A0A919BP15_9GAMM</name>
<organism evidence="2 3">
    <name type="scientific">Thalassotalea marina</name>
    <dbReference type="NCBI Taxonomy" id="1673741"/>
    <lineage>
        <taxon>Bacteria</taxon>
        <taxon>Pseudomonadati</taxon>
        <taxon>Pseudomonadota</taxon>
        <taxon>Gammaproteobacteria</taxon>
        <taxon>Alteromonadales</taxon>
        <taxon>Colwelliaceae</taxon>
        <taxon>Thalassotalea</taxon>
    </lineage>
</organism>
<comment type="caution">
    <text evidence="2">The sequence shown here is derived from an EMBL/GenBank/DDBJ whole genome shotgun (WGS) entry which is preliminary data.</text>
</comment>
<gene>
    <name evidence="2" type="ORF">GCM10017161_38080</name>
</gene>